<dbReference type="SMART" id="SM00855">
    <property type="entry name" value="PGAM"/>
    <property type="match status" value="1"/>
</dbReference>
<dbReference type="PANTHER" id="PTHR48100">
    <property type="entry name" value="BROAD-SPECIFICITY PHOSPHATASE YOR283W-RELATED"/>
    <property type="match status" value="1"/>
</dbReference>
<dbReference type="SUPFAM" id="SSF53254">
    <property type="entry name" value="Phosphoglycerate mutase-like"/>
    <property type="match status" value="1"/>
</dbReference>
<feature type="active site" description="Tele-phosphohistidine intermediate" evidence="1">
    <location>
        <position position="8"/>
    </location>
</feature>
<dbReference type="EMBL" id="DRTH01000215">
    <property type="protein sequence ID" value="HHF08834.1"/>
    <property type="molecule type" value="Genomic_DNA"/>
</dbReference>
<proteinExistence type="predicted"/>
<dbReference type="Proteomes" id="UP000886129">
    <property type="component" value="Unassembled WGS sequence"/>
</dbReference>
<organism evidence="3">
    <name type="scientific">Kosmotoga arenicorallina</name>
    <dbReference type="NCBI Taxonomy" id="688066"/>
    <lineage>
        <taxon>Bacteria</taxon>
        <taxon>Thermotogati</taxon>
        <taxon>Thermotogota</taxon>
        <taxon>Thermotogae</taxon>
        <taxon>Kosmotogales</taxon>
        <taxon>Kosmotogaceae</taxon>
        <taxon>Kosmotoga</taxon>
    </lineage>
</organism>
<dbReference type="Pfam" id="PF00300">
    <property type="entry name" value="His_Phos_1"/>
    <property type="match status" value="1"/>
</dbReference>
<gene>
    <name evidence="3" type="ORF">ENL26_03605</name>
</gene>
<dbReference type="PANTHER" id="PTHR48100:SF59">
    <property type="entry name" value="ADENOSYLCOBALAMIN_ALPHA-RIBAZOLE PHOSPHATASE"/>
    <property type="match status" value="1"/>
</dbReference>
<dbReference type="InterPro" id="IPR029033">
    <property type="entry name" value="His_PPase_superfam"/>
</dbReference>
<reference evidence="3" key="1">
    <citation type="journal article" date="2020" name="mSystems">
        <title>Genome- and Community-Level Interaction Insights into Carbon Utilization and Element Cycling Functions of Hydrothermarchaeota in Hydrothermal Sediment.</title>
        <authorList>
            <person name="Zhou Z."/>
            <person name="Liu Y."/>
            <person name="Xu W."/>
            <person name="Pan J."/>
            <person name="Luo Z.H."/>
            <person name="Li M."/>
        </authorList>
    </citation>
    <scope>NUCLEOTIDE SEQUENCE [LARGE SCALE GENOMIC DNA]</scope>
    <source>
        <strain evidence="3">HyVt-80</strain>
    </source>
</reference>
<sequence>MKVHLVRHGVSEWNLIGRWQGNADIPLSDQGKCQAEITAEELLYIAPNTSLLFCSDLKRARETAEKIGKRFNLSPIVREDLRECNFSLWNGLTFEEVVEKYEKEFTLWSSNPHAKIEGIESLTQLEKRALTAFNEIYEISTLRKATEVVIVGHGLWFRVLLSSLLGMPLVNHRCLEIENASITTLEKREYRGWILHTLNYHHHLSQVKGGKCHNN</sequence>
<feature type="binding site" evidence="2">
    <location>
        <position position="59"/>
    </location>
    <ligand>
        <name>substrate</name>
    </ligand>
</feature>
<protein>
    <submittedName>
        <fullName evidence="3">Histidine phosphatase family protein</fullName>
    </submittedName>
</protein>
<dbReference type="CDD" id="cd07067">
    <property type="entry name" value="HP_PGM_like"/>
    <property type="match status" value="1"/>
</dbReference>
<feature type="binding site" evidence="2">
    <location>
        <begin position="7"/>
        <end position="14"/>
    </location>
    <ligand>
        <name>substrate</name>
    </ligand>
</feature>
<dbReference type="InterPro" id="IPR050275">
    <property type="entry name" value="PGM_Phosphatase"/>
</dbReference>
<dbReference type="InterPro" id="IPR013078">
    <property type="entry name" value="His_Pase_superF_clade-1"/>
</dbReference>
<dbReference type="GO" id="GO:0016791">
    <property type="term" value="F:phosphatase activity"/>
    <property type="evidence" value="ECO:0007669"/>
    <property type="project" value="TreeGrafter"/>
</dbReference>
<dbReference type="PIRSF" id="PIRSF000709">
    <property type="entry name" value="6PFK_2-Ptase"/>
    <property type="match status" value="1"/>
</dbReference>
<feature type="active site" description="Proton donor/acceptor" evidence="1">
    <location>
        <position position="83"/>
    </location>
</feature>
<accession>A0A7C5I3A1</accession>
<evidence type="ECO:0000313" key="3">
    <source>
        <dbReference type="EMBL" id="HHF08834.1"/>
    </source>
</evidence>
<dbReference type="Gene3D" id="3.40.50.1240">
    <property type="entry name" value="Phosphoglycerate mutase-like"/>
    <property type="match status" value="1"/>
</dbReference>
<comment type="caution">
    <text evidence="3">The sequence shown here is derived from an EMBL/GenBank/DDBJ whole genome shotgun (WGS) entry which is preliminary data.</text>
</comment>
<dbReference type="AlphaFoldDB" id="A0A7C5I3A1"/>
<evidence type="ECO:0000256" key="2">
    <source>
        <dbReference type="PIRSR" id="PIRSR613078-2"/>
    </source>
</evidence>
<dbReference type="GO" id="GO:0005737">
    <property type="term" value="C:cytoplasm"/>
    <property type="evidence" value="ECO:0007669"/>
    <property type="project" value="TreeGrafter"/>
</dbReference>
<evidence type="ECO:0000256" key="1">
    <source>
        <dbReference type="PIRSR" id="PIRSR613078-1"/>
    </source>
</evidence>
<name>A0A7C5I3A1_9BACT</name>